<protein>
    <recommendedName>
        <fullName evidence="3">NADH:flavin oxidoreductase/NADH oxidase N-terminal domain-containing protein</fullName>
    </recommendedName>
</protein>
<dbReference type="EMBL" id="JAVRHS010000018">
    <property type="protein sequence ID" value="MDT0577111.1"/>
    <property type="molecule type" value="Genomic_DNA"/>
</dbReference>
<gene>
    <name evidence="1" type="ORF">RM533_13140</name>
</gene>
<evidence type="ECO:0000313" key="2">
    <source>
        <dbReference type="Proteomes" id="UP001259803"/>
    </source>
</evidence>
<proteinExistence type="predicted"/>
<comment type="caution">
    <text evidence="1">The sequence shown here is derived from an EMBL/GenBank/DDBJ whole genome shotgun (WGS) entry which is preliminary data.</text>
</comment>
<dbReference type="InterPro" id="IPR013785">
    <property type="entry name" value="Aldolase_TIM"/>
</dbReference>
<evidence type="ECO:0000313" key="1">
    <source>
        <dbReference type="EMBL" id="MDT0577111.1"/>
    </source>
</evidence>
<keyword evidence="2" id="KW-1185">Reference proteome</keyword>
<dbReference type="RefSeq" id="WP_311341686.1">
    <property type="nucleotide sequence ID" value="NZ_JAVRHS010000018.1"/>
</dbReference>
<sequence length="80" mass="8574">MTIAVGSIGLADLFTEEQATARETTLPGVSPEHLKSIAAQIDKGDFDLIAVGRSLLADANWAAKLRDEKSASWKHLTAPR</sequence>
<dbReference type="Gene3D" id="3.20.20.70">
    <property type="entry name" value="Aldolase class I"/>
    <property type="match status" value="1"/>
</dbReference>
<accession>A0ABU2ZL46</accession>
<name>A0ABU2ZL46_9SPHN</name>
<reference evidence="1 2" key="1">
    <citation type="submission" date="2023-09" db="EMBL/GenBank/DDBJ databases">
        <authorList>
            <person name="Rey-Velasco X."/>
        </authorList>
    </citation>
    <scope>NUCLEOTIDE SEQUENCE [LARGE SCALE GENOMIC DNA]</scope>
    <source>
        <strain evidence="1 2">F390</strain>
    </source>
</reference>
<organism evidence="1 2">
    <name type="scientific">Croceicoccus esteveae</name>
    <dbReference type="NCBI Taxonomy" id="3075597"/>
    <lineage>
        <taxon>Bacteria</taxon>
        <taxon>Pseudomonadati</taxon>
        <taxon>Pseudomonadota</taxon>
        <taxon>Alphaproteobacteria</taxon>
        <taxon>Sphingomonadales</taxon>
        <taxon>Erythrobacteraceae</taxon>
        <taxon>Croceicoccus</taxon>
    </lineage>
</organism>
<evidence type="ECO:0008006" key="3">
    <source>
        <dbReference type="Google" id="ProtNLM"/>
    </source>
</evidence>
<dbReference type="Proteomes" id="UP001259803">
    <property type="component" value="Unassembled WGS sequence"/>
</dbReference>